<accession>A0A2U2DFN4</accession>
<dbReference type="Proteomes" id="UP000245252">
    <property type="component" value="Unassembled WGS sequence"/>
</dbReference>
<dbReference type="OrthoDB" id="8020822at2"/>
<keyword evidence="3" id="KW-1185">Reference proteome</keyword>
<evidence type="ECO:0000313" key="2">
    <source>
        <dbReference type="EMBL" id="PWE52109.1"/>
    </source>
</evidence>
<keyword evidence="1" id="KW-0732">Signal</keyword>
<evidence type="ECO:0000313" key="3">
    <source>
        <dbReference type="Proteomes" id="UP000245252"/>
    </source>
</evidence>
<feature type="chain" id="PRO_5015421747" description="DUF1236 domain-containing protein" evidence="1">
    <location>
        <begin position="23"/>
        <end position="132"/>
    </location>
</feature>
<reference evidence="2 3" key="1">
    <citation type="submission" date="2018-05" db="EMBL/GenBank/DDBJ databases">
        <title>The draft genome of strain NS-104.</title>
        <authorList>
            <person name="Hang P."/>
            <person name="Jiang J."/>
        </authorList>
    </citation>
    <scope>NUCLEOTIDE SEQUENCE [LARGE SCALE GENOMIC DNA]</scope>
    <source>
        <strain evidence="2 3">NS-104</strain>
    </source>
</reference>
<protein>
    <recommendedName>
        <fullName evidence="4">DUF1236 domain-containing protein</fullName>
    </recommendedName>
</protein>
<dbReference type="RefSeq" id="WP_109462415.1">
    <property type="nucleotide sequence ID" value="NZ_QFBC01000036.1"/>
</dbReference>
<gene>
    <name evidence="2" type="ORF">DEM27_32745</name>
</gene>
<organism evidence="2 3">
    <name type="scientific">Metarhizobium album</name>
    <dbReference type="NCBI Taxonomy" id="2182425"/>
    <lineage>
        <taxon>Bacteria</taxon>
        <taxon>Pseudomonadati</taxon>
        <taxon>Pseudomonadota</taxon>
        <taxon>Alphaproteobacteria</taxon>
        <taxon>Hyphomicrobiales</taxon>
        <taxon>Rhizobiaceae</taxon>
        <taxon>Metarhizobium</taxon>
    </lineage>
</organism>
<dbReference type="EMBL" id="QFBC01000036">
    <property type="protein sequence ID" value="PWE52109.1"/>
    <property type="molecule type" value="Genomic_DNA"/>
</dbReference>
<comment type="caution">
    <text evidence="2">The sequence shown here is derived from an EMBL/GenBank/DDBJ whole genome shotgun (WGS) entry which is preliminary data.</text>
</comment>
<proteinExistence type="predicted"/>
<evidence type="ECO:0008006" key="4">
    <source>
        <dbReference type="Google" id="ProtNLM"/>
    </source>
</evidence>
<evidence type="ECO:0000256" key="1">
    <source>
        <dbReference type="SAM" id="SignalP"/>
    </source>
</evidence>
<sequence>MRAYLITAAAVLTTLSFSTAYADDDGAIAGAAGGAATGAVVGGPIGAVVGGAAGAIIGGSIEPPPEKVVTYVQSQPVPQSIVIDTPIVVGEPIPKSVTLVTVPDSPQYAYTVVNNQRVIVDPQTYTVVQVLN</sequence>
<dbReference type="AlphaFoldDB" id="A0A2U2DFN4"/>
<dbReference type="InterPro" id="IPR009642">
    <property type="entry name" value="DUF1236"/>
</dbReference>
<name>A0A2U2DFN4_9HYPH</name>
<dbReference type="Pfam" id="PF06823">
    <property type="entry name" value="DUF1236"/>
    <property type="match status" value="1"/>
</dbReference>
<feature type="signal peptide" evidence="1">
    <location>
        <begin position="1"/>
        <end position="22"/>
    </location>
</feature>